<gene>
    <name evidence="4" type="ORF">SAMN05660652_00538</name>
</gene>
<reference evidence="4 5" key="1">
    <citation type="submission" date="2016-10" db="EMBL/GenBank/DDBJ databases">
        <authorList>
            <person name="de Groot N.N."/>
        </authorList>
    </citation>
    <scope>NUCLEOTIDE SEQUENCE [LARGE SCALE GENOMIC DNA]</scope>
    <source>
        <strain evidence="4 5">DSM 5885</strain>
    </source>
</reference>
<dbReference type="InterPro" id="IPR038488">
    <property type="entry name" value="Integrase_DNA-bd_sf"/>
</dbReference>
<proteinExistence type="inferred from homology"/>
<keyword evidence="5" id="KW-1185">Reference proteome</keyword>
<sequence length="133" mass="15215">MRKLTDKLIASWIEADERFEMRGDGGGLYLSFRQSFKFPCWLFRFTQDGEQHKLSLGSYPDLSLDKARELARSYRKLIEEGESVVASIGNKRRKDSDKQLAITFSALLREASLRGAKRMTVSIEFEGGDLWAS</sequence>
<evidence type="ECO:0000256" key="2">
    <source>
        <dbReference type="ARBA" id="ARBA00022908"/>
    </source>
</evidence>
<dbReference type="InterPro" id="IPR025166">
    <property type="entry name" value="Integrase_DNA_bind_dom"/>
</dbReference>
<evidence type="ECO:0000259" key="3">
    <source>
        <dbReference type="Pfam" id="PF13356"/>
    </source>
</evidence>
<dbReference type="InterPro" id="IPR050808">
    <property type="entry name" value="Phage_Integrase"/>
</dbReference>
<organism evidence="4 5">
    <name type="scientific">Propionivibrio dicarboxylicus</name>
    <dbReference type="NCBI Taxonomy" id="83767"/>
    <lineage>
        <taxon>Bacteria</taxon>
        <taxon>Pseudomonadati</taxon>
        <taxon>Pseudomonadota</taxon>
        <taxon>Betaproteobacteria</taxon>
        <taxon>Rhodocyclales</taxon>
        <taxon>Rhodocyclaceae</taxon>
        <taxon>Propionivibrio</taxon>
    </lineage>
</organism>
<dbReference type="Pfam" id="PF13356">
    <property type="entry name" value="Arm-DNA-bind_3"/>
    <property type="match status" value="1"/>
</dbReference>
<dbReference type="AlphaFoldDB" id="A0A1G7WJ72"/>
<evidence type="ECO:0000313" key="5">
    <source>
        <dbReference type="Proteomes" id="UP000198607"/>
    </source>
</evidence>
<dbReference type="GO" id="GO:0015074">
    <property type="term" value="P:DNA integration"/>
    <property type="evidence" value="ECO:0007669"/>
    <property type="project" value="UniProtKB-KW"/>
</dbReference>
<dbReference type="Proteomes" id="UP000198607">
    <property type="component" value="Unassembled WGS sequence"/>
</dbReference>
<dbReference type="STRING" id="83767.SAMN05660652_00538"/>
<feature type="domain" description="Integrase DNA-binding" evidence="3">
    <location>
        <begin position="4"/>
        <end position="86"/>
    </location>
</feature>
<dbReference type="PANTHER" id="PTHR30629">
    <property type="entry name" value="PROPHAGE INTEGRASE"/>
    <property type="match status" value="1"/>
</dbReference>
<dbReference type="RefSeq" id="WP_091932918.1">
    <property type="nucleotide sequence ID" value="NZ_FNCY01000001.1"/>
</dbReference>
<accession>A0A1G7WJ72</accession>
<name>A0A1G7WJ72_9RHOO</name>
<dbReference type="PANTHER" id="PTHR30629:SF2">
    <property type="entry name" value="PROPHAGE INTEGRASE INTS-RELATED"/>
    <property type="match status" value="1"/>
</dbReference>
<evidence type="ECO:0000256" key="1">
    <source>
        <dbReference type="ARBA" id="ARBA00008857"/>
    </source>
</evidence>
<dbReference type="EMBL" id="FNCY01000001">
    <property type="protein sequence ID" value="SDG72041.1"/>
    <property type="molecule type" value="Genomic_DNA"/>
</dbReference>
<dbReference type="Gene3D" id="3.30.160.390">
    <property type="entry name" value="Integrase, DNA-binding domain"/>
    <property type="match status" value="1"/>
</dbReference>
<evidence type="ECO:0000313" key="4">
    <source>
        <dbReference type="EMBL" id="SDG72041.1"/>
    </source>
</evidence>
<dbReference type="OrthoDB" id="9775880at2"/>
<protein>
    <recommendedName>
        <fullName evidence="3">Integrase DNA-binding domain-containing protein</fullName>
    </recommendedName>
</protein>
<comment type="similarity">
    <text evidence="1">Belongs to the 'phage' integrase family.</text>
</comment>
<keyword evidence="2" id="KW-0229">DNA integration</keyword>